<gene>
    <name evidence="4" type="ORF">V6624_18155</name>
</gene>
<dbReference type="InterPro" id="IPR052893">
    <property type="entry name" value="TCS_response_regulator"/>
</dbReference>
<feature type="region of interest" description="Disordered" evidence="2">
    <location>
        <begin position="1"/>
        <end position="20"/>
    </location>
</feature>
<feature type="domain" description="Response regulatory" evidence="3">
    <location>
        <begin position="21"/>
        <end position="142"/>
    </location>
</feature>
<dbReference type="InterPro" id="IPR011006">
    <property type="entry name" value="CheY-like_superfamily"/>
</dbReference>
<organism evidence="4 5">
    <name type="scientific">Flavobacterium ginsenosidimutans</name>
    <dbReference type="NCBI Taxonomy" id="687844"/>
    <lineage>
        <taxon>Bacteria</taxon>
        <taxon>Pseudomonadati</taxon>
        <taxon>Bacteroidota</taxon>
        <taxon>Flavobacteriia</taxon>
        <taxon>Flavobacteriales</taxon>
        <taxon>Flavobacteriaceae</taxon>
        <taxon>Flavobacterium</taxon>
    </lineage>
</organism>
<keyword evidence="5" id="KW-1185">Reference proteome</keyword>
<protein>
    <submittedName>
        <fullName evidence="4">Response regulator</fullName>
    </submittedName>
</protein>
<dbReference type="RefSeq" id="WP_263522509.1">
    <property type="nucleotide sequence ID" value="NZ_CP147988.1"/>
</dbReference>
<dbReference type="EMBL" id="CP147988">
    <property type="protein sequence ID" value="WXK48946.1"/>
    <property type="molecule type" value="Genomic_DNA"/>
</dbReference>
<dbReference type="Proteomes" id="UP001447857">
    <property type="component" value="Chromosome"/>
</dbReference>
<dbReference type="InterPro" id="IPR001789">
    <property type="entry name" value="Sig_transdc_resp-reg_receiver"/>
</dbReference>
<dbReference type="PANTHER" id="PTHR44520:SF2">
    <property type="entry name" value="RESPONSE REGULATOR RCP1"/>
    <property type="match status" value="1"/>
</dbReference>
<dbReference type="SUPFAM" id="SSF52172">
    <property type="entry name" value="CheY-like"/>
    <property type="match status" value="1"/>
</dbReference>
<dbReference type="Gene3D" id="3.40.50.2300">
    <property type="match status" value="1"/>
</dbReference>
<dbReference type="SMART" id="SM00448">
    <property type="entry name" value="REC"/>
    <property type="match status" value="1"/>
</dbReference>
<dbReference type="PROSITE" id="PS50110">
    <property type="entry name" value="RESPONSE_REGULATORY"/>
    <property type="match status" value="1"/>
</dbReference>
<dbReference type="PANTHER" id="PTHR44520">
    <property type="entry name" value="RESPONSE REGULATOR RCP1-RELATED"/>
    <property type="match status" value="1"/>
</dbReference>
<dbReference type="Pfam" id="PF00072">
    <property type="entry name" value="Response_reg"/>
    <property type="match status" value="1"/>
</dbReference>
<keyword evidence="1" id="KW-0597">Phosphoprotein</keyword>
<accession>A0ABZ2Q3F5</accession>
<dbReference type="CDD" id="cd17557">
    <property type="entry name" value="REC_Rcp-like"/>
    <property type="match status" value="1"/>
</dbReference>
<sequence>MMSSENSHPAPEGLNGEEPLKIILAEDDKDDQELFIDALQEADVSSEVVTVENGQELVDTLKDKSQPDPDIIFIDINMPAKGGKQALEEIKADKELKGIPAVMLSTWDHPSDIEETFEKGADLYVQKPNSFSGFVMILKKVFFLHWAKALLNPVKKLFFVSEKNISQGDS</sequence>
<name>A0ABZ2Q3F5_9FLAO</name>
<evidence type="ECO:0000256" key="1">
    <source>
        <dbReference type="PROSITE-ProRule" id="PRU00169"/>
    </source>
</evidence>
<reference evidence="4 5" key="1">
    <citation type="submission" date="2024-02" db="EMBL/GenBank/DDBJ databases">
        <title>complete genome of Flavobacterium ginsenosidimutans Str. YTB16.</title>
        <authorList>
            <person name="Wang Q."/>
        </authorList>
    </citation>
    <scope>NUCLEOTIDE SEQUENCE [LARGE SCALE GENOMIC DNA]</scope>
    <source>
        <strain evidence="4 5">YTB16</strain>
    </source>
</reference>
<evidence type="ECO:0000313" key="4">
    <source>
        <dbReference type="EMBL" id="WXK48946.1"/>
    </source>
</evidence>
<feature type="modified residue" description="4-aspartylphosphate" evidence="1">
    <location>
        <position position="75"/>
    </location>
</feature>
<evidence type="ECO:0000313" key="5">
    <source>
        <dbReference type="Proteomes" id="UP001447857"/>
    </source>
</evidence>
<proteinExistence type="predicted"/>
<evidence type="ECO:0000259" key="3">
    <source>
        <dbReference type="PROSITE" id="PS50110"/>
    </source>
</evidence>
<evidence type="ECO:0000256" key="2">
    <source>
        <dbReference type="SAM" id="MobiDB-lite"/>
    </source>
</evidence>